<name>A0A919H6D9_9ACTN</name>
<reference evidence="3" key="1">
    <citation type="submission" date="2020-09" db="EMBL/GenBank/DDBJ databases">
        <title>Whole genome shotgun sequence of Streptomyces xanthophaeus NBRC 12829.</title>
        <authorList>
            <person name="Komaki H."/>
            <person name="Tamura T."/>
        </authorList>
    </citation>
    <scope>NUCLEOTIDE SEQUENCE</scope>
    <source>
        <strain evidence="3">NBRC 12829</strain>
    </source>
</reference>
<keyword evidence="2" id="KW-0472">Membrane</keyword>
<evidence type="ECO:0000256" key="1">
    <source>
        <dbReference type="SAM" id="MobiDB-lite"/>
    </source>
</evidence>
<feature type="compositionally biased region" description="Basic residues" evidence="1">
    <location>
        <begin position="88"/>
        <end position="99"/>
    </location>
</feature>
<dbReference type="OrthoDB" id="4048184at2"/>
<dbReference type="Proteomes" id="UP000600026">
    <property type="component" value="Unassembled WGS sequence"/>
</dbReference>
<evidence type="ECO:0000313" key="4">
    <source>
        <dbReference type="Proteomes" id="UP000600026"/>
    </source>
</evidence>
<evidence type="ECO:0000313" key="3">
    <source>
        <dbReference type="EMBL" id="GHI88314.1"/>
    </source>
</evidence>
<keyword evidence="2" id="KW-1133">Transmembrane helix</keyword>
<keyword evidence="2" id="KW-0812">Transmembrane</keyword>
<feature type="region of interest" description="Disordered" evidence="1">
    <location>
        <begin position="1"/>
        <end position="37"/>
    </location>
</feature>
<accession>A0A919H6D9</accession>
<feature type="compositionally biased region" description="Low complexity" evidence="1">
    <location>
        <begin position="155"/>
        <end position="186"/>
    </location>
</feature>
<feature type="compositionally biased region" description="Basic and acidic residues" evidence="1">
    <location>
        <begin position="261"/>
        <end position="278"/>
    </location>
</feature>
<feature type="compositionally biased region" description="Basic and acidic residues" evidence="1">
    <location>
        <begin position="395"/>
        <end position="414"/>
    </location>
</feature>
<comment type="caution">
    <text evidence="3">The sequence shown here is derived from an EMBL/GenBank/DDBJ whole genome shotgun (WGS) entry which is preliminary data.</text>
</comment>
<proteinExistence type="predicted"/>
<keyword evidence="4" id="KW-1185">Reference proteome</keyword>
<feature type="compositionally biased region" description="Gly residues" evidence="1">
    <location>
        <begin position="134"/>
        <end position="148"/>
    </location>
</feature>
<organism evidence="3 4">
    <name type="scientific">Streptomyces xanthophaeus</name>
    <dbReference type="NCBI Taxonomy" id="67385"/>
    <lineage>
        <taxon>Bacteria</taxon>
        <taxon>Bacillati</taxon>
        <taxon>Actinomycetota</taxon>
        <taxon>Actinomycetes</taxon>
        <taxon>Kitasatosporales</taxon>
        <taxon>Streptomycetaceae</taxon>
        <taxon>Streptomyces</taxon>
    </lineage>
</organism>
<feature type="region of interest" description="Disordered" evidence="1">
    <location>
        <begin position="395"/>
        <end position="434"/>
    </location>
</feature>
<dbReference type="RefSeq" id="WP_031145277.1">
    <property type="nucleotide sequence ID" value="NZ_BNEE01000006.1"/>
</dbReference>
<sequence>MTETITEPQAPPEESTPAPAPPRAETTSSAPGKAVEHTAGGIPVVPLSLSGTNTTAGLLATAALVGGPVAAVVAMTGAAVLATAAVHQRTKNSKAKKPSTRTTPATGRTTGASTGRGRGLLGRIPSQPRTASRTGGGSTGSRKGAGGGRARRRLGGSSASRSSGSAPGRASGVSSPRQRAARAVAGLAGGRAGQVRELRSQARTQSPTRAAARTAGVQARRQVADTRRAKKAADRAAGASGSKPRGAAARTLAKSMGKAAAVRDRATGAARQGRDRSAGRTVAAGRTGVQQAAHRQRVKQLAAPARKAARKALRRSAARFHARRAVAAVLGGLLGAVGLLTTPLGRKLGWAWLQNPGRRFYRRLLASAKEERQQRDLRIAEKHDADMEEVLAQADAERDQDTTGRIRDRVERPARHIPAPPSREGAPSMSSSIGSGSGFRFEDLASEMEQAAQAYEPDGCMEILSMVEGLPEALASVANIMQILAERSDTEFPLEKEVADGFNDIYGALNSATAVAEDLAPLFRKVHEQDIARHEDPRNGPEAEKGWNV</sequence>
<feature type="compositionally biased region" description="Basic and acidic residues" evidence="1">
    <location>
        <begin position="222"/>
        <end position="234"/>
    </location>
</feature>
<dbReference type="EMBL" id="BNEE01000006">
    <property type="protein sequence ID" value="GHI88314.1"/>
    <property type="molecule type" value="Genomic_DNA"/>
</dbReference>
<feature type="compositionally biased region" description="Low complexity" evidence="1">
    <location>
        <begin position="100"/>
        <end position="113"/>
    </location>
</feature>
<evidence type="ECO:0000256" key="2">
    <source>
        <dbReference type="SAM" id="Phobius"/>
    </source>
</evidence>
<feature type="region of interest" description="Disordered" evidence="1">
    <location>
        <begin position="86"/>
        <end position="297"/>
    </location>
</feature>
<protein>
    <submittedName>
        <fullName evidence="3">Uncharacterized protein</fullName>
    </submittedName>
</protein>
<gene>
    <name evidence="3" type="ORF">Sxan_56780</name>
</gene>
<feature type="transmembrane region" description="Helical" evidence="2">
    <location>
        <begin position="56"/>
        <end position="86"/>
    </location>
</feature>
<feature type="transmembrane region" description="Helical" evidence="2">
    <location>
        <begin position="325"/>
        <end position="345"/>
    </location>
</feature>
<dbReference type="AlphaFoldDB" id="A0A919H6D9"/>
<feature type="compositionally biased region" description="Low complexity" evidence="1">
    <location>
        <begin position="1"/>
        <end position="31"/>
    </location>
</feature>